<sequence length="79" mass="8810">MTVTTTTDVEVPAWFAHCADLVDGLTTDQRDRVIRTVHSSYLEGMDPERDNVEALVRLVRGERTTNQAIDEIKAAFGFG</sequence>
<dbReference type="AlphaFoldDB" id="D5UQP1"/>
<organism evidence="2 3">
    <name type="scientific">Tsukamurella paurometabola (strain ATCC 8368 / DSM 20162 / CCUG 35730 / CIP 100753 / JCM 10117 / KCTC 9821 / NBRC 16120 / NCIMB 702349 / NCTC 13040)</name>
    <name type="common">Corynebacterium paurometabolum</name>
    <dbReference type="NCBI Taxonomy" id="521096"/>
    <lineage>
        <taxon>Bacteria</taxon>
        <taxon>Bacillati</taxon>
        <taxon>Actinomycetota</taxon>
        <taxon>Actinomycetes</taxon>
        <taxon>Mycobacteriales</taxon>
        <taxon>Tsukamurellaceae</taxon>
        <taxon>Tsukamurella</taxon>
    </lineage>
</organism>
<dbReference type="InterPro" id="IPR041535">
    <property type="entry name" value="VbhA"/>
</dbReference>
<reference evidence="2 3" key="2">
    <citation type="journal article" date="2011" name="Stand. Genomic Sci.">
        <title>Complete genome sequence of Tsukamurella paurometabola type strain (no. 33).</title>
        <authorList>
            <person name="Munk A.C."/>
            <person name="Lapidus A."/>
            <person name="Lucas S."/>
            <person name="Nolan M."/>
            <person name="Tice H."/>
            <person name="Cheng J.F."/>
            <person name="Del Rio T.G."/>
            <person name="Goodwin L."/>
            <person name="Pitluck S."/>
            <person name="Liolios K."/>
            <person name="Huntemann M."/>
            <person name="Ivanova N."/>
            <person name="Mavromatis K."/>
            <person name="Mikhailova N."/>
            <person name="Pati A."/>
            <person name="Chen A."/>
            <person name="Palaniappan K."/>
            <person name="Tapia R."/>
            <person name="Han C."/>
            <person name="Land M."/>
            <person name="Hauser L."/>
            <person name="Chang Y.J."/>
            <person name="Jeffries C.D."/>
            <person name="Brettin T."/>
            <person name="Yasawong M."/>
            <person name="Brambilla E.M."/>
            <person name="Rohde M."/>
            <person name="Sikorski J."/>
            <person name="Goker M."/>
            <person name="Detter J.C."/>
            <person name="Woyke T."/>
            <person name="Bristow J."/>
            <person name="Eisen J.A."/>
            <person name="Markowitz V."/>
            <person name="Hugenholtz P."/>
            <person name="Kyrpides N.C."/>
            <person name="Klenk H.P."/>
        </authorList>
    </citation>
    <scope>NUCLEOTIDE SEQUENCE [LARGE SCALE GENOMIC DNA]</scope>
    <source>
        <strain evidence="3">ATCC 8368 / DSM 20162 / CCUG 35730 / CIP 100753 / JCM 10117 / KCTC 9821 / NBRC 16120 / NCIMB 702349 / NCTC 13040</strain>
    </source>
</reference>
<dbReference type="Pfam" id="PF18495">
    <property type="entry name" value="VbhA"/>
    <property type="match status" value="1"/>
</dbReference>
<evidence type="ECO:0000313" key="2">
    <source>
        <dbReference type="EMBL" id="ADG76874.1"/>
    </source>
</evidence>
<dbReference type="KEGG" id="tpr:Tpau_0220"/>
<dbReference type="InterPro" id="IPR033788">
    <property type="entry name" value="VbhA-like"/>
</dbReference>
<dbReference type="RefSeq" id="WP_013124929.1">
    <property type="nucleotide sequence ID" value="NC_014158.1"/>
</dbReference>
<dbReference type="Gene3D" id="1.10.8.1050">
    <property type="entry name" value="Antitoxin VbhA-like"/>
    <property type="match status" value="1"/>
</dbReference>
<evidence type="ECO:0000259" key="1">
    <source>
        <dbReference type="Pfam" id="PF18495"/>
    </source>
</evidence>
<keyword evidence="3" id="KW-1185">Reference proteome</keyword>
<feature type="domain" description="Antitoxin VbhA" evidence="1">
    <location>
        <begin position="29"/>
        <end position="74"/>
    </location>
</feature>
<dbReference type="InterPro" id="IPR043038">
    <property type="entry name" value="VbhA_sf"/>
</dbReference>
<proteinExistence type="predicted"/>
<dbReference type="Proteomes" id="UP000001213">
    <property type="component" value="Chromosome"/>
</dbReference>
<dbReference type="EMBL" id="CP001966">
    <property type="protein sequence ID" value="ADG76874.1"/>
    <property type="molecule type" value="Genomic_DNA"/>
</dbReference>
<accession>D5UQP1</accession>
<reference evidence="3" key="1">
    <citation type="submission" date="2010-03" db="EMBL/GenBank/DDBJ databases">
        <title>The complete chromosome of Tsukamurella paurometabola DSM 20162.</title>
        <authorList>
            <consortium name="US DOE Joint Genome Institute (JGI-PGF)"/>
            <person name="Lucas S."/>
            <person name="Copeland A."/>
            <person name="Lapidus A."/>
            <person name="Glavina del Rio T."/>
            <person name="Dalin E."/>
            <person name="Tice H."/>
            <person name="Bruce D."/>
            <person name="Goodwin L."/>
            <person name="Pitluck S."/>
            <person name="Kyrpides N."/>
            <person name="Mavromatis K."/>
            <person name="Ivanova N."/>
            <person name="Mikhailova N."/>
            <person name="Munk A.C."/>
            <person name="Brettin T."/>
            <person name="Detter J.C."/>
            <person name="Tapia R."/>
            <person name="Han C."/>
            <person name="Larimer F."/>
            <person name="Land M."/>
            <person name="Hauser L."/>
            <person name="Markowitz V."/>
            <person name="Cheng J.-F."/>
            <person name="Hugenholtz P."/>
            <person name="Woyke T."/>
            <person name="Wu D."/>
            <person name="Jando M."/>
            <person name="Brambilla E."/>
            <person name="Klenk H.-P."/>
            <person name="Eisen J.A."/>
        </authorList>
    </citation>
    <scope>NUCLEOTIDE SEQUENCE [LARGE SCALE GENOMIC DNA]</scope>
    <source>
        <strain evidence="3">ATCC 8368 / DSM 20162 / CCUG 35730 / CIP 100753 / JCM 10117 / KCTC 9821 / NBRC 16120 / NCIMB 702349 / NCTC 13040</strain>
    </source>
</reference>
<gene>
    <name evidence="2" type="ordered locus">Tpau_0220</name>
</gene>
<protein>
    <recommendedName>
        <fullName evidence="1">Antitoxin VbhA domain-containing protein</fullName>
    </recommendedName>
</protein>
<dbReference type="HOGENOM" id="CLU_2605048_0_0_11"/>
<dbReference type="CDD" id="cd11586">
    <property type="entry name" value="VbhA_like"/>
    <property type="match status" value="1"/>
</dbReference>
<name>D5UQP1_TSUPD</name>
<evidence type="ECO:0000313" key="3">
    <source>
        <dbReference type="Proteomes" id="UP000001213"/>
    </source>
</evidence>